<dbReference type="EMBL" id="JAACNO010001742">
    <property type="protein sequence ID" value="KAF4138077.1"/>
    <property type="molecule type" value="Genomic_DNA"/>
</dbReference>
<keyword evidence="1" id="KW-0812">Transmembrane</keyword>
<accession>A0A8S9UF59</accession>
<organism evidence="3 4">
    <name type="scientific">Phytophthora infestans</name>
    <name type="common">Potato late blight agent</name>
    <name type="synonym">Botrytis infestans</name>
    <dbReference type="NCBI Taxonomy" id="4787"/>
    <lineage>
        <taxon>Eukaryota</taxon>
        <taxon>Sar</taxon>
        <taxon>Stramenopiles</taxon>
        <taxon>Oomycota</taxon>
        <taxon>Peronosporomycetes</taxon>
        <taxon>Peronosporales</taxon>
        <taxon>Peronosporaceae</taxon>
        <taxon>Phytophthora</taxon>
    </lineage>
</organism>
<sequence>MRSTLTVVVLVVTFLEIYMVCADAEDTALTNRADTKSDTKLTDFVRNLRGQNVKDEERTVNYAAMSNLLHSTLSGQSAQILHAVESHKPLPKWAKALLVVLGLGMVSGSIFGSIKLTQAITRNLDK</sequence>
<evidence type="ECO:0000313" key="4">
    <source>
        <dbReference type="Proteomes" id="UP000704712"/>
    </source>
</evidence>
<keyword evidence="1" id="KW-1133">Transmembrane helix</keyword>
<keyword evidence="1" id="KW-0472">Membrane</keyword>
<reference evidence="3" key="1">
    <citation type="submission" date="2020-03" db="EMBL/GenBank/DDBJ databases">
        <title>Hybrid Assembly of Korean Phytophthora infestans isolates.</title>
        <authorList>
            <person name="Prokchorchik M."/>
            <person name="Lee Y."/>
            <person name="Seo J."/>
            <person name="Cho J.-H."/>
            <person name="Park Y.-E."/>
            <person name="Jang D.-C."/>
            <person name="Im J.-S."/>
            <person name="Choi J.-G."/>
            <person name="Park H.-J."/>
            <person name="Lee G.-B."/>
            <person name="Lee Y.-G."/>
            <person name="Hong S.-Y."/>
            <person name="Cho K."/>
            <person name="Sohn K.H."/>
        </authorList>
    </citation>
    <scope>NUCLEOTIDE SEQUENCE</scope>
    <source>
        <strain evidence="3">KR_2_A2</strain>
    </source>
</reference>
<gene>
    <name evidence="3" type="ORF">GN958_ATG12686</name>
</gene>
<proteinExistence type="predicted"/>
<keyword evidence="2" id="KW-0732">Signal</keyword>
<protein>
    <recommendedName>
        <fullName evidence="5">Secreted RxLR effector peptide protein</fullName>
    </recommendedName>
</protein>
<name>A0A8S9UF59_PHYIN</name>
<feature type="transmembrane region" description="Helical" evidence="1">
    <location>
        <begin position="96"/>
        <end position="116"/>
    </location>
</feature>
<dbReference type="Proteomes" id="UP000704712">
    <property type="component" value="Unassembled WGS sequence"/>
</dbReference>
<comment type="caution">
    <text evidence="3">The sequence shown here is derived from an EMBL/GenBank/DDBJ whole genome shotgun (WGS) entry which is preliminary data.</text>
</comment>
<feature type="chain" id="PRO_5035939336" description="Secreted RxLR effector peptide protein" evidence="2">
    <location>
        <begin position="25"/>
        <end position="126"/>
    </location>
</feature>
<evidence type="ECO:0000256" key="2">
    <source>
        <dbReference type="SAM" id="SignalP"/>
    </source>
</evidence>
<evidence type="ECO:0000256" key="1">
    <source>
        <dbReference type="SAM" id="Phobius"/>
    </source>
</evidence>
<feature type="signal peptide" evidence="2">
    <location>
        <begin position="1"/>
        <end position="24"/>
    </location>
</feature>
<evidence type="ECO:0008006" key="5">
    <source>
        <dbReference type="Google" id="ProtNLM"/>
    </source>
</evidence>
<dbReference type="AlphaFoldDB" id="A0A8S9UF59"/>
<evidence type="ECO:0000313" key="3">
    <source>
        <dbReference type="EMBL" id="KAF4138077.1"/>
    </source>
</evidence>